<feature type="domain" description="Protein kinase" evidence="12">
    <location>
        <begin position="812"/>
        <end position="1164"/>
    </location>
</feature>
<feature type="region of interest" description="Disordered" evidence="11">
    <location>
        <begin position="173"/>
        <end position="203"/>
    </location>
</feature>
<keyword evidence="14" id="KW-1185">Reference proteome</keyword>
<dbReference type="GO" id="GO:0015074">
    <property type="term" value="P:DNA integration"/>
    <property type="evidence" value="ECO:0007669"/>
    <property type="project" value="UniProtKB-KW"/>
</dbReference>
<evidence type="ECO:0000259" key="12">
    <source>
        <dbReference type="PROSITE" id="PS50011"/>
    </source>
</evidence>
<dbReference type="PANTHER" id="PTHR37984">
    <property type="entry name" value="PROTEIN CBG26694"/>
    <property type="match status" value="1"/>
</dbReference>
<dbReference type="Gene3D" id="3.10.10.10">
    <property type="entry name" value="HIV Type 1 Reverse Transcriptase, subunit A, domain 1"/>
    <property type="match status" value="1"/>
</dbReference>
<keyword evidence="10" id="KW-0233">DNA recombination</keyword>
<dbReference type="Pfam" id="PF00069">
    <property type="entry name" value="Pkinase"/>
    <property type="match status" value="1"/>
</dbReference>
<dbReference type="Proteomes" id="UP000436088">
    <property type="component" value="Unassembled WGS sequence"/>
</dbReference>
<dbReference type="InterPro" id="IPR041588">
    <property type="entry name" value="Integrase_H2C2"/>
</dbReference>
<evidence type="ECO:0000256" key="8">
    <source>
        <dbReference type="ARBA" id="ARBA00022932"/>
    </source>
</evidence>
<evidence type="ECO:0000256" key="7">
    <source>
        <dbReference type="ARBA" id="ARBA00022918"/>
    </source>
</evidence>
<organism evidence="13 14">
    <name type="scientific">Hibiscus syriacus</name>
    <name type="common">Rose of Sharon</name>
    <dbReference type="NCBI Taxonomy" id="106335"/>
    <lineage>
        <taxon>Eukaryota</taxon>
        <taxon>Viridiplantae</taxon>
        <taxon>Streptophyta</taxon>
        <taxon>Embryophyta</taxon>
        <taxon>Tracheophyta</taxon>
        <taxon>Spermatophyta</taxon>
        <taxon>Magnoliopsida</taxon>
        <taxon>eudicotyledons</taxon>
        <taxon>Gunneridae</taxon>
        <taxon>Pentapetalae</taxon>
        <taxon>rosids</taxon>
        <taxon>malvids</taxon>
        <taxon>Malvales</taxon>
        <taxon>Malvaceae</taxon>
        <taxon>Malvoideae</taxon>
        <taxon>Hibiscus</taxon>
    </lineage>
</organism>
<feature type="region of interest" description="Disordered" evidence="11">
    <location>
        <begin position="65"/>
        <end position="84"/>
    </location>
</feature>
<feature type="compositionally biased region" description="Basic and acidic residues" evidence="11">
    <location>
        <begin position="66"/>
        <end position="84"/>
    </location>
</feature>
<dbReference type="GO" id="GO:0005524">
    <property type="term" value="F:ATP binding"/>
    <property type="evidence" value="ECO:0007669"/>
    <property type="project" value="InterPro"/>
</dbReference>
<keyword evidence="5" id="KW-0460">Magnesium</keyword>
<keyword evidence="8" id="KW-0548">Nucleotidyltransferase</keyword>
<dbReference type="PROSITE" id="PS50011">
    <property type="entry name" value="PROTEIN_KINASE_DOM"/>
    <property type="match status" value="1"/>
</dbReference>
<dbReference type="InterPro" id="IPR000719">
    <property type="entry name" value="Prot_kinase_dom"/>
</dbReference>
<dbReference type="GO" id="GO:0003887">
    <property type="term" value="F:DNA-directed DNA polymerase activity"/>
    <property type="evidence" value="ECO:0007669"/>
    <property type="project" value="UniProtKB-KW"/>
</dbReference>
<keyword evidence="4" id="KW-0378">Hydrolase</keyword>
<evidence type="ECO:0000256" key="9">
    <source>
        <dbReference type="ARBA" id="ARBA00023125"/>
    </source>
</evidence>
<feature type="region of interest" description="Disordered" evidence="11">
    <location>
        <begin position="821"/>
        <end position="857"/>
    </location>
</feature>
<accession>A0A6A2WD69</accession>
<evidence type="ECO:0000256" key="1">
    <source>
        <dbReference type="ARBA" id="ARBA00022670"/>
    </source>
</evidence>
<dbReference type="Pfam" id="PF24626">
    <property type="entry name" value="SH3_Tf2-1"/>
    <property type="match status" value="1"/>
</dbReference>
<dbReference type="GO" id="GO:0006310">
    <property type="term" value="P:DNA recombination"/>
    <property type="evidence" value="ECO:0007669"/>
    <property type="project" value="UniProtKB-KW"/>
</dbReference>
<dbReference type="InterPro" id="IPR043128">
    <property type="entry name" value="Rev_trsase/Diguanyl_cyclase"/>
</dbReference>
<evidence type="ECO:0000256" key="2">
    <source>
        <dbReference type="ARBA" id="ARBA00022723"/>
    </source>
</evidence>
<dbReference type="Gene3D" id="1.10.510.10">
    <property type="entry name" value="Transferase(Phosphotransferase) domain 1"/>
    <property type="match status" value="1"/>
</dbReference>
<proteinExistence type="predicted"/>
<dbReference type="AlphaFoldDB" id="A0A6A2WD69"/>
<keyword evidence="9" id="KW-0238">DNA-binding</keyword>
<dbReference type="Gene3D" id="3.30.70.270">
    <property type="match status" value="1"/>
</dbReference>
<dbReference type="SUPFAM" id="SSF56672">
    <property type="entry name" value="DNA/RNA polymerases"/>
    <property type="match status" value="1"/>
</dbReference>
<keyword evidence="3" id="KW-0064">Aspartyl protease</keyword>
<dbReference type="InterPro" id="IPR043502">
    <property type="entry name" value="DNA/RNA_pol_sf"/>
</dbReference>
<protein>
    <submittedName>
        <fullName evidence="13">Casein kinase I isoform delta</fullName>
    </submittedName>
</protein>
<dbReference type="InterPro" id="IPR056924">
    <property type="entry name" value="SH3_Tf2-1"/>
</dbReference>
<dbReference type="GO" id="GO:0003964">
    <property type="term" value="F:RNA-directed DNA polymerase activity"/>
    <property type="evidence" value="ECO:0007669"/>
    <property type="project" value="UniProtKB-KW"/>
</dbReference>
<reference evidence="13" key="1">
    <citation type="submission" date="2019-09" db="EMBL/GenBank/DDBJ databases">
        <title>Draft genome information of white flower Hibiscus syriacus.</title>
        <authorList>
            <person name="Kim Y.-M."/>
        </authorList>
    </citation>
    <scope>NUCLEOTIDE SEQUENCE [LARGE SCALE GENOMIC DNA]</scope>
    <source>
        <strain evidence="13">YM2019G1</strain>
    </source>
</reference>
<evidence type="ECO:0000256" key="3">
    <source>
        <dbReference type="ARBA" id="ARBA00022750"/>
    </source>
</evidence>
<evidence type="ECO:0000256" key="6">
    <source>
        <dbReference type="ARBA" id="ARBA00022908"/>
    </source>
</evidence>
<dbReference type="InterPro" id="IPR050951">
    <property type="entry name" value="Retrovirus_Pol_polyprotein"/>
</dbReference>
<dbReference type="InterPro" id="IPR011009">
    <property type="entry name" value="Kinase-like_dom_sf"/>
</dbReference>
<gene>
    <name evidence="13" type="ORF">F3Y22_tig00117005pilonHSYRG00206</name>
</gene>
<evidence type="ECO:0000313" key="13">
    <source>
        <dbReference type="EMBL" id="KAE8656242.1"/>
    </source>
</evidence>
<dbReference type="InterPro" id="IPR012337">
    <property type="entry name" value="RNaseH-like_sf"/>
</dbReference>
<evidence type="ECO:0000313" key="14">
    <source>
        <dbReference type="Proteomes" id="UP000436088"/>
    </source>
</evidence>
<comment type="caution">
    <text evidence="13">The sequence shown here is derived from an EMBL/GenBank/DDBJ whole genome shotgun (WGS) entry which is preliminary data.</text>
</comment>
<dbReference type="GO" id="GO:0004672">
    <property type="term" value="F:protein kinase activity"/>
    <property type="evidence" value="ECO:0007669"/>
    <property type="project" value="InterPro"/>
</dbReference>
<keyword evidence="1" id="KW-0645">Protease</keyword>
<evidence type="ECO:0000256" key="4">
    <source>
        <dbReference type="ARBA" id="ARBA00022801"/>
    </source>
</evidence>
<keyword evidence="8" id="KW-0239">DNA-directed DNA polymerase</keyword>
<sequence>MEPLVGNKYRLGRKIGSGWIGEEEEERRENIEEQLGNEDRGLGIEERNWEFNHVRGTGLLTEQVEQEERLNEKPKTEGPMPVKEKKENNQIEDLAALVKKGQDETNPPKWWETQENRITALESRMATNQGYVKELLKILTGRNGKFTYKPDEPGILKTKPDACLAFKNSFRPENQVGENNDSKPNLFGLEAEKRGPGGSLNSSGTVVPVEQRVEVVTMYLTVKAEIWFDGYIMQKHHVTWHEFEADICHRFSDRSFCDIVEEFTKLTQKGSGYWQIRIKPEDIYKTTFRTHQGHYEFKSQVEYLGHIISAAGVSTDPSKVEAMQNWPKPKTLKSLRGFLGLTGYYMRFIINYGIIILALPDFSKTFYLDTDASSGEQKLTTTIQKRGLTKLLGLYYTIQYRKRKLNVVADVLSRRWEDQAHYFALGATVLIPAWVQEVEESYQEDILAQYWISALTINPTVDSKCKYSKAILKYCGGVYIGDHGSLRLKIIKTLHDSSQGGHSGAQAKYYRIRSHFYWPNLKAMAVTYVRSCEICQQIKVEHVAKPAHPYSATEVAKIYLDNVYKLHGQPKMAISDRDKTFTSVFWRELMKHNTTYHTALKITPFQALYGYKPPIMVWPIESTVQTISEMMSSRETTRQLLKNQLQIASNRMKQQEDKNITERTFEIRDLVYLKLHPYRHTSIALRKNLKLAAKFFCPYHILERIGAVAYRLDLPDSSRLHPVFYVSLLKKFIGDSSIVATDPPANLAVENDTWEDYSTLKGQFPAFDPWGQGSSQGVGIVRIGEEEEERRENIEEQLGNEDRGLGIEERNWEFNHVRGTGLLTEQAEQEERLKEKPKTEGPVPVKEKKEKNQENVKTKHPQLLYESKLYKILQGGTGIPNVRWSGIEGDYNALVMDLLGPSLEDLFNFCSQKLSLKTFNRVEYAHSKSILHRDIKPDNFLMGLGGRANQVYLIDFGLAKKYRDTSTHRHIPYRLCVKDIHLNLHPTSITADPYGLMINQIILISDACSVNYSFVKLLLKLSAFLLNSGFQVDYVFDWTILKYQQSQTSNPPARALGPGAVTSSGIPPAVAIADRKSDPTLRRHSFSSCVISHGLAGSNVLTSRRAAISSHRDAAAITVGDSEPRRLRTIDASARSFQKISSGPRNAPVLSENKQHLLVGTPQM</sequence>
<keyword evidence="6" id="KW-0229">DNA integration</keyword>
<keyword evidence="2" id="KW-0479">Metal-binding</keyword>
<dbReference type="Gene3D" id="3.30.200.20">
    <property type="entry name" value="Phosphorylase Kinase, domain 1"/>
    <property type="match status" value="1"/>
</dbReference>
<keyword evidence="13" id="KW-0418">Kinase</keyword>
<dbReference type="SMART" id="SM00220">
    <property type="entry name" value="S_TKc"/>
    <property type="match status" value="1"/>
</dbReference>
<dbReference type="GO" id="GO:0046872">
    <property type="term" value="F:metal ion binding"/>
    <property type="evidence" value="ECO:0007669"/>
    <property type="project" value="UniProtKB-KW"/>
</dbReference>
<evidence type="ECO:0000256" key="10">
    <source>
        <dbReference type="ARBA" id="ARBA00023172"/>
    </source>
</evidence>
<dbReference type="Pfam" id="PF17921">
    <property type="entry name" value="Integrase_H2C2"/>
    <property type="match status" value="1"/>
</dbReference>
<evidence type="ECO:0000256" key="11">
    <source>
        <dbReference type="SAM" id="MobiDB-lite"/>
    </source>
</evidence>
<dbReference type="PANTHER" id="PTHR37984:SF5">
    <property type="entry name" value="PROTEIN NYNRIN-LIKE"/>
    <property type="match status" value="1"/>
</dbReference>
<dbReference type="GO" id="GO:0006508">
    <property type="term" value="P:proteolysis"/>
    <property type="evidence" value="ECO:0007669"/>
    <property type="project" value="UniProtKB-KW"/>
</dbReference>
<dbReference type="SUPFAM" id="SSF56112">
    <property type="entry name" value="Protein kinase-like (PK-like)"/>
    <property type="match status" value="1"/>
</dbReference>
<dbReference type="GO" id="GO:0004190">
    <property type="term" value="F:aspartic-type endopeptidase activity"/>
    <property type="evidence" value="ECO:0007669"/>
    <property type="project" value="UniProtKB-KW"/>
</dbReference>
<dbReference type="Gene3D" id="1.10.340.70">
    <property type="match status" value="1"/>
</dbReference>
<dbReference type="EMBL" id="VEPZ02001768">
    <property type="protein sequence ID" value="KAE8656242.1"/>
    <property type="molecule type" value="Genomic_DNA"/>
</dbReference>
<dbReference type="GO" id="GO:0003677">
    <property type="term" value="F:DNA binding"/>
    <property type="evidence" value="ECO:0007669"/>
    <property type="project" value="UniProtKB-KW"/>
</dbReference>
<dbReference type="InterPro" id="IPR008271">
    <property type="entry name" value="Ser/Thr_kinase_AS"/>
</dbReference>
<dbReference type="SUPFAM" id="SSF53098">
    <property type="entry name" value="Ribonuclease H-like"/>
    <property type="match status" value="1"/>
</dbReference>
<evidence type="ECO:0000256" key="5">
    <source>
        <dbReference type="ARBA" id="ARBA00022842"/>
    </source>
</evidence>
<keyword evidence="8" id="KW-0808">Transferase</keyword>
<keyword evidence="7" id="KW-0695">RNA-directed DNA polymerase</keyword>
<name>A0A6A2WD69_HIBSY</name>
<feature type="compositionally biased region" description="Basic and acidic residues" evidence="11">
    <location>
        <begin position="829"/>
        <end position="857"/>
    </location>
</feature>
<dbReference type="PROSITE" id="PS00108">
    <property type="entry name" value="PROTEIN_KINASE_ST"/>
    <property type="match status" value="1"/>
</dbReference>